<feature type="region of interest" description="Disordered" evidence="7">
    <location>
        <begin position="664"/>
        <end position="706"/>
    </location>
</feature>
<dbReference type="GO" id="GO:0030018">
    <property type="term" value="C:Z disc"/>
    <property type="evidence" value="ECO:0007669"/>
    <property type="project" value="TreeGrafter"/>
</dbReference>
<dbReference type="GO" id="GO:0003779">
    <property type="term" value="F:actin binding"/>
    <property type="evidence" value="ECO:0007669"/>
    <property type="project" value="TreeGrafter"/>
</dbReference>
<protein>
    <recommendedName>
        <fullName evidence="12">PDZ domain-containing protein</fullName>
    </recommendedName>
</protein>
<evidence type="ECO:0000313" key="11">
    <source>
        <dbReference type="Proteomes" id="UP001497497"/>
    </source>
</evidence>
<sequence>SPQLHGGFDQNMTTFTIVLTGGSPWGFRLQGGREFNEPVKVAKINPNSKAFYEGLQVDDSIVAINGQPINGLNHSEVQALIKNATTGTLTLLLQRDTHTQNGHVNCGPRHSKVPSVGGSSLGSTDSLLEAGASSDMNGLGSPTGSGGMAAWSSYGRDNYTNSHVIGSPTSSHHGSQHSPGYNFNFDPSRGYGTHRLPPSPHQHRHRQALAHHQQHRQTDPNVDYYPPSSSSPFSSSSFSSTSPSSQRRGYPSDLNQWQTGQRHNDFVSPPSGHASKPPPPPVSHKSETPLVPPQQPFKQPPPLPVQVPIPYLRPILPPSHIHITPYKPYPDQPRPPVHQNPQLSPKLKHQLASPPQGERSQKQPQRRITLQAQSHTQTQQQTPQRQMQGPTAPPLNNQPMSPPGYAEPAPMKEFMKLLQEDLKSPPPKEDISIKQQYEEYQLRQQRHAKQQNEQQHQNQQPSPGQTQQLLSQQHQQRSPQQLLSQQHQQRSPQQLLSQQHQQRSPQQLQQLQNLPHHQNRTAQGQHYSPQHFPPPHPASHQQPPNHQYTQPLQPLAILSPPLPQHEADPYPFREHQSPSQPRGTIYRPTAISDIFHRGSPTPSLPGDFLRHKQASPTPSEKSTASEYVLGGGGRGRPNKSRGINLFLKQQERLAAMGADVQADHQDPYSTLPSSNKPSQPYLFNDTTNDSRQNGPTPGLGYSQQPNSNLSMLADAWEPNSQTLTSKSNQDTADISLKNIAPIWKPGGNTLPIKKEYRPVRLDTTKKPVAQRQPDQGPPPEESFAGRPPPRTESSSSLPTYTPLDTSSNFHQPQPPPTSSSFSSSRFDQTDSRHMNGDSIGEDSRLPPTQSPYITLLQKSRELKLLEDSKLKDSEESTEILGQKYPGKPVVLPEDGQLPRGAQYIGSKQTTEGDKSITETYYTTPAETNTTTTTVVTDVKPVKYDGIGPVDKEGVPLGFRKNVDEEKQRDWYKQMYKSLHKTEKKEVIKPVSSDVIYYDLFPQESNTYKPTYSFPDDISDTKSEEGLDEHPYRSSYGKSRPKVDDSGYRSEPEGRFKDLMKYRSKSTTSDTKETRRNPWAPSNARAKIEVYRCQPRSIMDYEPGFSSIAFREQKSRYRPRSKSVSSPKEKKKVTEVQRT</sequence>
<dbReference type="PROSITE" id="PS50831">
    <property type="entry name" value="SOHO"/>
    <property type="match status" value="1"/>
</dbReference>
<dbReference type="SMART" id="SM00459">
    <property type="entry name" value="Sorb"/>
    <property type="match status" value="1"/>
</dbReference>
<feature type="compositionally biased region" description="Polar residues" evidence="7">
    <location>
        <begin position="684"/>
        <end position="706"/>
    </location>
</feature>
<dbReference type="GO" id="GO:0005634">
    <property type="term" value="C:nucleus"/>
    <property type="evidence" value="ECO:0007669"/>
    <property type="project" value="TreeGrafter"/>
</dbReference>
<comment type="subcellular location">
    <subcellularLocation>
        <location evidence="1">Cell junction</location>
    </subcellularLocation>
    <subcellularLocation>
        <location evidence="2">Cytoplasm</location>
    </subcellularLocation>
</comment>
<keyword evidence="3" id="KW-0963">Cytoplasm</keyword>
<dbReference type="AlphaFoldDB" id="A0AAV2I5W4"/>
<feature type="non-terminal residue" evidence="10">
    <location>
        <position position="1"/>
    </location>
</feature>
<dbReference type="InterPro" id="IPR003127">
    <property type="entry name" value="SoHo_dom"/>
</dbReference>
<feature type="domain" description="SoHo" evidence="9">
    <location>
        <begin position="937"/>
        <end position="1016"/>
    </location>
</feature>
<feature type="compositionally biased region" description="Low complexity" evidence="7">
    <location>
        <begin position="369"/>
        <end position="388"/>
    </location>
</feature>
<dbReference type="PANTHER" id="PTHR24217">
    <property type="entry name" value="PUTATIVE-RELATED"/>
    <property type="match status" value="1"/>
</dbReference>
<dbReference type="Gene3D" id="2.30.42.10">
    <property type="match status" value="1"/>
</dbReference>
<dbReference type="FunFam" id="2.30.42.10:FF:000055">
    <property type="entry name" value="PDZ and LIM domain protein 3"/>
    <property type="match status" value="1"/>
</dbReference>
<feature type="compositionally biased region" description="Basic and acidic residues" evidence="7">
    <location>
        <begin position="413"/>
        <end position="441"/>
    </location>
</feature>
<feature type="compositionally biased region" description="Polar residues" evidence="7">
    <location>
        <begin position="667"/>
        <end position="678"/>
    </location>
</feature>
<proteinExistence type="inferred from homology"/>
<feature type="compositionally biased region" description="Polar residues" evidence="7">
    <location>
        <begin position="791"/>
        <end position="811"/>
    </location>
</feature>
<comment type="caution">
    <text evidence="10">The sequence shown here is derived from an EMBL/GenBank/DDBJ whole genome shotgun (WGS) entry which is preliminary data.</text>
</comment>
<feature type="compositionally biased region" description="Pro residues" evidence="7">
    <location>
        <begin position="775"/>
        <end position="790"/>
    </location>
</feature>
<feature type="region of interest" description="Disordered" evidence="7">
    <location>
        <begin position="867"/>
        <end position="912"/>
    </location>
</feature>
<feature type="compositionally biased region" description="Polar residues" evidence="7">
    <location>
        <begin position="162"/>
        <end position="181"/>
    </location>
</feature>
<dbReference type="PROSITE" id="PS50106">
    <property type="entry name" value="PDZ"/>
    <property type="match status" value="1"/>
</dbReference>
<evidence type="ECO:0000259" key="8">
    <source>
        <dbReference type="PROSITE" id="PS50106"/>
    </source>
</evidence>
<feature type="compositionally biased region" description="Low complexity" evidence="7">
    <location>
        <begin position="538"/>
        <end position="547"/>
    </location>
</feature>
<feature type="region of interest" description="Disordered" evidence="7">
    <location>
        <begin position="597"/>
        <end position="641"/>
    </location>
</feature>
<dbReference type="PANTHER" id="PTHR24217:SF0">
    <property type="entry name" value="PDZ DOMAIN-CONTAINING PROTEIN"/>
    <property type="match status" value="1"/>
</dbReference>
<name>A0AAV2I5W4_LYMST</name>
<evidence type="ECO:0000256" key="6">
    <source>
        <dbReference type="ARBA" id="ARBA00038161"/>
    </source>
</evidence>
<feature type="domain" description="PDZ" evidence="8">
    <location>
        <begin position="14"/>
        <end position="96"/>
    </location>
</feature>
<evidence type="ECO:0000256" key="4">
    <source>
        <dbReference type="ARBA" id="ARBA00022553"/>
    </source>
</evidence>
<dbReference type="GO" id="GO:0070161">
    <property type="term" value="C:anchoring junction"/>
    <property type="evidence" value="ECO:0007669"/>
    <property type="project" value="UniProtKB-SubCell"/>
</dbReference>
<feature type="compositionally biased region" description="Low complexity" evidence="7">
    <location>
        <begin position="226"/>
        <end position="245"/>
    </location>
</feature>
<keyword evidence="4" id="KW-0597">Phosphoprotein</keyword>
<evidence type="ECO:0000256" key="3">
    <source>
        <dbReference type="ARBA" id="ARBA00022490"/>
    </source>
</evidence>
<feature type="compositionally biased region" description="Basic and acidic residues" evidence="7">
    <location>
        <begin position="565"/>
        <end position="576"/>
    </location>
</feature>
<evidence type="ECO:0000256" key="2">
    <source>
        <dbReference type="ARBA" id="ARBA00004496"/>
    </source>
</evidence>
<dbReference type="GO" id="GO:0032233">
    <property type="term" value="P:positive regulation of actin filament bundle assembly"/>
    <property type="evidence" value="ECO:0007669"/>
    <property type="project" value="TreeGrafter"/>
</dbReference>
<feature type="compositionally biased region" description="Basic and acidic residues" evidence="7">
    <location>
        <begin position="1018"/>
        <end position="1031"/>
    </location>
</feature>
<organism evidence="10 11">
    <name type="scientific">Lymnaea stagnalis</name>
    <name type="common">Great pond snail</name>
    <name type="synonym">Helix stagnalis</name>
    <dbReference type="NCBI Taxonomy" id="6523"/>
    <lineage>
        <taxon>Eukaryota</taxon>
        <taxon>Metazoa</taxon>
        <taxon>Spiralia</taxon>
        <taxon>Lophotrochozoa</taxon>
        <taxon>Mollusca</taxon>
        <taxon>Gastropoda</taxon>
        <taxon>Heterobranchia</taxon>
        <taxon>Euthyneura</taxon>
        <taxon>Panpulmonata</taxon>
        <taxon>Hygrophila</taxon>
        <taxon>Lymnaeoidea</taxon>
        <taxon>Lymnaeidae</taxon>
        <taxon>Lymnaea</taxon>
    </lineage>
</organism>
<gene>
    <name evidence="10" type="ORF">GSLYS_00015510001</name>
</gene>
<evidence type="ECO:0000259" key="9">
    <source>
        <dbReference type="PROSITE" id="PS50831"/>
    </source>
</evidence>
<dbReference type="SUPFAM" id="SSF50156">
    <property type="entry name" value="PDZ domain-like"/>
    <property type="match status" value="1"/>
</dbReference>
<dbReference type="Pfam" id="PF00595">
    <property type="entry name" value="PDZ"/>
    <property type="match status" value="1"/>
</dbReference>
<evidence type="ECO:0000256" key="1">
    <source>
        <dbReference type="ARBA" id="ARBA00004282"/>
    </source>
</evidence>
<dbReference type="Proteomes" id="UP001497497">
    <property type="component" value="Unassembled WGS sequence"/>
</dbReference>
<feature type="region of interest" description="Disordered" evidence="7">
    <location>
        <begin position="1109"/>
        <end position="1138"/>
    </location>
</feature>
<accession>A0AAV2I5W4</accession>
<feature type="region of interest" description="Disordered" evidence="7">
    <location>
        <begin position="1008"/>
        <end position="1080"/>
    </location>
</feature>
<evidence type="ECO:0000256" key="7">
    <source>
        <dbReference type="SAM" id="MobiDB-lite"/>
    </source>
</evidence>
<feature type="compositionally biased region" description="Basic residues" evidence="7">
    <location>
        <begin position="201"/>
        <end position="215"/>
    </location>
</feature>
<keyword evidence="11" id="KW-1185">Reference proteome</keyword>
<feature type="region of interest" description="Disordered" evidence="7">
    <location>
        <begin position="100"/>
        <end position="141"/>
    </location>
</feature>
<feature type="compositionally biased region" description="Basic and acidic residues" evidence="7">
    <location>
        <begin position="1040"/>
        <end position="1060"/>
    </location>
</feature>
<feature type="compositionally biased region" description="Polar residues" evidence="7">
    <location>
        <begin position="614"/>
        <end position="625"/>
    </location>
</feature>
<dbReference type="GO" id="GO:0015629">
    <property type="term" value="C:actin cytoskeleton"/>
    <property type="evidence" value="ECO:0007669"/>
    <property type="project" value="TreeGrafter"/>
</dbReference>
<comment type="similarity">
    <text evidence="6">Belongs to the synaptopodin family.</text>
</comment>
<dbReference type="InterPro" id="IPR051976">
    <property type="entry name" value="Synaptopodin_domain"/>
</dbReference>
<dbReference type="InterPro" id="IPR001478">
    <property type="entry name" value="PDZ"/>
</dbReference>
<feature type="region of interest" description="Disordered" evidence="7">
    <location>
        <begin position="322"/>
        <end position="583"/>
    </location>
</feature>
<evidence type="ECO:0008006" key="12">
    <source>
        <dbReference type="Google" id="ProtNLM"/>
    </source>
</evidence>
<feature type="compositionally biased region" description="Pro residues" evidence="7">
    <location>
        <begin position="327"/>
        <end position="338"/>
    </location>
</feature>
<feature type="region of interest" description="Disordered" evidence="7">
    <location>
        <begin position="162"/>
        <end position="305"/>
    </location>
</feature>
<dbReference type="Pfam" id="PF02208">
    <property type="entry name" value="Sorb"/>
    <property type="match status" value="1"/>
</dbReference>
<feature type="compositionally biased region" description="Pro residues" evidence="7">
    <location>
        <begin position="290"/>
        <end position="305"/>
    </location>
</feature>
<feature type="region of interest" description="Disordered" evidence="7">
    <location>
        <begin position="741"/>
        <end position="854"/>
    </location>
</feature>
<dbReference type="InterPro" id="IPR036034">
    <property type="entry name" value="PDZ_sf"/>
</dbReference>
<evidence type="ECO:0000313" key="10">
    <source>
        <dbReference type="EMBL" id="CAL1541904.1"/>
    </source>
</evidence>
<evidence type="ECO:0000256" key="5">
    <source>
        <dbReference type="ARBA" id="ARBA00022949"/>
    </source>
</evidence>
<dbReference type="EMBL" id="CAXITT010000458">
    <property type="protein sequence ID" value="CAL1541904.1"/>
    <property type="molecule type" value="Genomic_DNA"/>
</dbReference>
<feature type="compositionally biased region" description="Basic and acidic residues" evidence="7">
    <location>
        <begin position="752"/>
        <end position="765"/>
    </location>
</feature>
<feature type="compositionally biased region" description="Low complexity" evidence="7">
    <location>
        <begin position="451"/>
        <end position="516"/>
    </location>
</feature>
<keyword evidence="5" id="KW-0965">Cell junction</keyword>
<feature type="compositionally biased region" description="Low complexity" evidence="7">
    <location>
        <begin position="115"/>
        <end position="128"/>
    </location>
</feature>
<dbReference type="SMART" id="SM00228">
    <property type="entry name" value="PDZ"/>
    <property type="match status" value="1"/>
</dbReference>
<reference evidence="10 11" key="1">
    <citation type="submission" date="2024-04" db="EMBL/GenBank/DDBJ databases">
        <authorList>
            <consortium name="Genoscope - CEA"/>
            <person name="William W."/>
        </authorList>
    </citation>
    <scope>NUCLEOTIDE SEQUENCE [LARGE SCALE GENOMIC DNA]</scope>
</reference>